<comment type="caution">
    <text evidence="3">The sequence shown here is derived from an EMBL/GenBank/DDBJ whole genome shotgun (WGS) entry which is preliminary data.</text>
</comment>
<protein>
    <recommendedName>
        <fullName evidence="5">PAR1 protein</fullName>
    </recommendedName>
</protein>
<feature type="chain" id="PRO_5036452884" description="PAR1 protein" evidence="2">
    <location>
        <begin position="20"/>
        <end position="189"/>
    </location>
</feature>
<name>A0A8X8XJB8_SALSN</name>
<accession>A0A8X8XJB8</accession>
<dbReference type="PANTHER" id="PTHR33649:SF4">
    <property type="entry name" value="PAR1 PROTEIN"/>
    <property type="match status" value="1"/>
</dbReference>
<feature type="compositionally biased region" description="Polar residues" evidence="1">
    <location>
        <begin position="171"/>
        <end position="181"/>
    </location>
</feature>
<feature type="signal peptide" evidence="2">
    <location>
        <begin position="1"/>
        <end position="19"/>
    </location>
</feature>
<dbReference type="Proteomes" id="UP000298416">
    <property type="component" value="Unassembled WGS sequence"/>
</dbReference>
<dbReference type="PANTHER" id="PTHR33649">
    <property type="entry name" value="PAR1 PROTEIN"/>
    <property type="match status" value="1"/>
</dbReference>
<feature type="compositionally biased region" description="Low complexity" evidence="1">
    <location>
        <begin position="156"/>
        <end position="170"/>
    </location>
</feature>
<evidence type="ECO:0000256" key="1">
    <source>
        <dbReference type="SAM" id="MobiDB-lite"/>
    </source>
</evidence>
<evidence type="ECO:0000313" key="4">
    <source>
        <dbReference type="Proteomes" id="UP000298416"/>
    </source>
</evidence>
<dbReference type="Pfam" id="PF06521">
    <property type="entry name" value="PAR1"/>
    <property type="match status" value="1"/>
</dbReference>
<sequence length="189" mass="19702">MSRLIAFLAFALVLEGALGTGELVCEELPSGMCSFAIASSGRRCVLETLQTDGGDVELQCKTSEVIAMNVPPAYIETDECVSACGLERKSVGISSDSLLETRFALKLCSPQCYYNCPNIVDLYQNLALAEGVFLADLCKFETTSSRRSAIQLQSSGAAASGPVSAAGSSAYAPTSSTTVSSDDCAPSPI</sequence>
<keyword evidence="2" id="KW-0732">Signal</keyword>
<feature type="region of interest" description="Disordered" evidence="1">
    <location>
        <begin position="156"/>
        <end position="189"/>
    </location>
</feature>
<evidence type="ECO:0000313" key="3">
    <source>
        <dbReference type="EMBL" id="KAG6415041.1"/>
    </source>
</evidence>
<reference evidence="3" key="1">
    <citation type="submission" date="2018-01" db="EMBL/GenBank/DDBJ databases">
        <authorList>
            <person name="Mao J.F."/>
        </authorList>
    </citation>
    <scope>NUCLEOTIDE SEQUENCE</scope>
    <source>
        <strain evidence="3">Huo1</strain>
        <tissue evidence="3">Leaf</tissue>
    </source>
</reference>
<evidence type="ECO:0008006" key="5">
    <source>
        <dbReference type="Google" id="ProtNLM"/>
    </source>
</evidence>
<dbReference type="InterPro" id="IPR009489">
    <property type="entry name" value="PAR1"/>
</dbReference>
<reference evidence="3" key="2">
    <citation type="submission" date="2020-08" db="EMBL/GenBank/DDBJ databases">
        <title>Plant Genome Project.</title>
        <authorList>
            <person name="Zhang R.-G."/>
        </authorList>
    </citation>
    <scope>NUCLEOTIDE SEQUENCE</scope>
    <source>
        <strain evidence="3">Huo1</strain>
        <tissue evidence="3">Leaf</tissue>
    </source>
</reference>
<dbReference type="EMBL" id="PNBA02000008">
    <property type="protein sequence ID" value="KAG6415041.1"/>
    <property type="molecule type" value="Genomic_DNA"/>
</dbReference>
<organism evidence="3">
    <name type="scientific">Salvia splendens</name>
    <name type="common">Scarlet sage</name>
    <dbReference type="NCBI Taxonomy" id="180675"/>
    <lineage>
        <taxon>Eukaryota</taxon>
        <taxon>Viridiplantae</taxon>
        <taxon>Streptophyta</taxon>
        <taxon>Embryophyta</taxon>
        <taxon>Tracheophyta</taxon>
        <taxon>Spermatophyta</taxon>
        <taxon>Magnoliopsida</taxon>
        <taxon>eudicotyledons</taxon>
        <taxon>Gunneridae</taxon>
        <taxon>Pentapetalae</taxon>
        <taxon>asterids</taxon>
        <taxon>lamiids</taxon>
        <taxon>Lamiales</taxon>
        <taxon>Lamiaceae</taxon>
        <taxon>Nepetoideae</taxon>
        <taxon>Mentheae</taxon>
        <taxon>Salviinae</taxon>
        <taxon>Salvia</taxon>
        <taxon>Salvia subgen. Calosphace</taxon>
        <taxon>core Calosphace</taxon>
    </lineage>
</organism>
<gene>
    <name evidence="3" type="ORF">SASPL_122442</name>
</gene>
<proteinExistence type="predicted"/>
<dbReference type="AlphaFoldDB" id="A0A8X8XJB8"/>
<evidence type="ECO:0000256" key="2">
    <source>
        <dbReference type="SAM" id="SignalP"/>
    </source>
</evidence>
<keyword evidence="4" id="KW-1185">Reference proteome</keyword>